<keyword evidence="7 12" id="KW-0159">Chromosome partition</keyword>
<dbReference type="InterPro" id="IPR010998">
    <property type="entry name" value="Integrase_recombinase_N"/>
</dbReference>
<evidence type="ECO:0000259" key="14">
    <source>
        <dbReference type="PROSITE" id="PS51900"/>
    </source>
</evidence>
<keyword evidence="6 12" id="KW-0132">Cell division</keyword>
<keyword evidence="11 12" id="KW-0131">Cell cycle</keyword>
<comment type="function">
    <text evidence="12">Site-specific tyrosine recombinase, which acts by catalyzing the cutting and rejoining of the recombining DNA molecules. The XerC-XerD complex is essential to convert dimers of the bacterial chromosome into monomers to permit their segregation at cell division. It also contributes to the segregational stability of plasmids.</text>
</comment>
<dbReference type="CDD" id="cd00798">
    <property type="entry name" value="INT_XerDC_C"/>
    <property type="match status" value="1"/>
</dbReference>
<evidence type="ECO:0000256" key="11">
    <source>
        <dbReference type="ARBA" id="ARBA00023306"/>
    </source>
</evidence>
<gene>
    <name evidence="12 15" type="primary">xerD</name>
    <name evidence="15" type="ORF">ENJ96_06630</name>
</gene>
<evidence type="ECO:0000256" key="8">
    <source>
        <dbReference type="ARBA" id="ARBA00022908"/>
    </source>
</evidence>
<evidence type="ECO:0000256" key="10">
    <source>
        <dbReference type="ARBA" id="ARBA00023172"/>
    </source>
</evidence>
<keyword evidence="8 12" id="KW-0229">DNA integration</keyword>
<evidence type="ECO:0000256" key="7">
    <source>
        <dbReference type="ARBA" id="ARBA00022829"/>
    </source>
</evidence>
<dbReference type="InterPro" id="IPR023009">
    <property type="entry name" value="Tyrosine_recombinase_XerC/XerD"/>
</dbReference>
<comment type="similarity">
    <text evidence="2">Belongs to the 'phage' integrase family. XerC subfamily.</text>
</comment>
<evidence type="ECO:0000256" key="5">
    <source>
        <dbReference type="ARBA" id="ARBA00022490"/>
    </source>
</evidence>
<comment type="subcellular location">
    <subcellularLocation>
        <location evidence="1 12">Cytoplasm</location>
    </subcellularLocation>
</comment>
<dbReference type="GO" id="GO:0003677">
    <property type="term" value="F:DNA binding"/>
    <property type="evidence" value="ECO:0007669"/>
    <property type="project" value="UniProtKB-UniRule"/>
</dbReference>
<dbReference type="Pfam" id="PF02899">
    <property type="entry name" value="Phage_int_SAM_1"/>
    <property type="match status" value="1"/>
</dbReference>
<feature type="active site" evidence="12">
    <location>
        <position position="270"/>
    </location>
</feature>
<dbReference type="AlphaFoldDB" id="A0A7V5P0C1"/>
<comment type="caution">
    <text evidence="15">The sequence shown here is derived from an EMBL/GenBank/DDBJ whole genome shotgun (WGS) entry which is preliminary data.</text>
</comment>
<dbReference type="GO" id="GO:0005737">
    <property type="term" value="C:cytoplasm"/>
    <property type="evidence" value="ECO:0007669"/>
    <property type="project" value="UniProtKB-SubCell"/>
</dbReference>
<feature type="active site" evidence="12">
    <location>
        <position position="244"/>
    </location>
</feature>
<evidence type="ECO:0000256" key="12">
    <source>
        <dbReference type="HAMAP-Rule" id="MF_01807"/>
    </source>
</evidence>
<dbReference type="HAMAP" id="MF_01807">
    <property type="entry name" value="Recomb_XerD"/>
    <property type="match status" value="1"/>
</dbReference>
<evidence type="ECO:0000256" key="3">
    <source>
        <dbReference type="ARBA" id="ARBA00010450"/>
    </source>
</evidence>
<dbReference type="NCBIfam" id="NF040815">
    <property type="entry name" value="recomb_XerA_Arch"/>
    <property type="match status" value="1"/>
</dbReference>
<evidence type="ECO:0000313" key="15">
    <source>
        <dbReference type="EMBL" id="HHI97510.1"/>
    </source>
</evidence>
<dbReference type="PROSITE" id="PS51898">
    <property type="entry name" value="TYR_RECOMBINASE"/>
    <property type="match status" value="1"/>
</dbReference>
<dbReference type="InterPro" id="IPR050090">
    <property type="entry name" value="Tyrosine_recombinase_XerCD"/>
</dbReference>
<dbReference type="PANTHER" id="PTHR30349:SF81">
    <property type="entry name" value="TYROSINE RECOMBINASE XERC"/>
    <property type="match status" value="1"/>
</dbReference>
<dbReference type="SUPFAM" id="SSF56349">
    <property type="entry name" value="DNA breaking-rejoining enzymes"/>
    <property type="match status" value="1"/>
</dbReference>
<dbReference type="NCBIfam" id="TIGR02225">
    <property type="entry name" value="recomb_XerD"/>
    <property type="match status" value="1"/>
</dbReference>
<dbReference type="GO" id="GO:0051301">
    <property type="term" value="P:cell division"/>
    <property type="evidence" value="ECO:0007669"/>
    <property type="project" value="UniProtKB-UniRule"/>
</dbReference>
<dbReference type="HAMAP" id="MF_01808">
    <property type="entry name" value="Recomb_XerC_XerD"/>
    <property type="match status" value="1"/>
</dbReference>
<sequence length="298" mass="34240">MFSLLVDEFLAYLSLERGYARKTIEAYAADLNDFLSFLEEKGIADLSGLKTPYVLLYLAKLRQRGLSPETIARRLSALRGFFKFLALEHGLAENPLALIEGPKLSRRLPVVLTPEEVERLLQAPDPNHPIGLRDRAMLELLYASGLRVSELVGLKLFDLNLEVGFVRVKGKGDKERLVPLGTFAQEMIKRYLKEARPRFLKRRPDEPHLFLNRRGRPLSRQRFWQIIKTYALKAGLDPRQITPHVLRHSFATHLLERGADLRTVQLMLGHANLATTQIYTHVQAETLRRVHERFHPRG</sequence>
<dbReference type="GO" id="GO:0006313">
    <property type="term" value="P:DNA transposition"/>
    <property type="evidence" value="ECO:0007669"/>
    <property type="project" value="UniProtKB-UniRule"/>
</dbReference>
<keyword evidence="5 12" id="KW-0963">Cytoplasm</keyword>
<evidence type="ECO:0000256" key="9">
    <source>
        <dbReference type="ARBA" id="ARBA00023125"/>
    </source>
</evidence>
<dbReference type="InterPro" id="IPR013762">
    <property type="entry name" value="Integrase-like_cat_sf"/>
</dbReference>
<dbReference type="InterPro" id="IPR002104">
    <property type="entry name" value="Integrase_catalytic"/>
</dbReference>
<feature type="domain" description="Tyr recombinase" evidence="13">
    <location>
        <begin position="107"/>
        <end position="292"/>
    </location>
</feature>
<protein>
    <recommendedName>
        <fullName evidence="4 12">Tyrosine recombinase XerD</fullName>
    </recommendedName>
</protein>
<evidence type="ECO:0000259" key="13">
    <source>
        <dbReference type="PROSITE" id="PS51898"/>
    </source>
</evidence>
<dbReference type="PROSITE" id="PS51900">
    <property type="entry name" value="CB"/>
    <property type="match status" value="1"/>
</dbReference>
<dbReference type="Gene3D" id="1.10.443.10">
    <property type="entry name" value="Intergrase catalytic core"/>
    <property type="match status" value="1"/>
</dbReference>
<dbReference type="InterPro" id="IPR011932">
    <property type="entry name" value="Recomb_XerD"/>
</dbReference>
<feature type="active site" evidence="12">
    <location>
        <position position="247"/>
    </location>
</feature>
<evidence type="ECO:0000256" key="2">
    <source>
        <dbReference type="ARBA" id="ARBA00006657"/>
    </source>
</evidence>
<evidence type="ECO:0000256" key="6">
    <source>
        <dbReference type="ARBA" id="ARBA00022618"/>
    </source>
</evidence>
<keyword evidence="10 12" id="KW-0233">DNA recombination</keyword>
<dbReference type="Gene3D" id="1.10.150.130">
    <property type="match status" value="1"/>
</dbReference>
<dbReference type="Pfam" id="PF00589">
    <property type="entry name" value="Phage_integrase"/>
    <property type="match status" value="1"/>
</dbReference>
<proteinExistence type="inferred from homology"/>
<dbReference type="GO" id="GO:0007059">
    <property type="term" value="P:chromosome segregation"/>
    <property type="evidence" value="ECO:0007669"/>
    <property type="project" value="UniProtKB-UniRule"/>
</dbReference>
<evidence type="ECO:0000256" key="1">
    <source>
        <dbReference type="ARBA" id="ARBA00004496"/>
    </source>
</evidence>
<dbReference type="NCBIfam" id="TIGR02224">
    <property type="entry name" value="recomb_XerC"/>
    <property type="match status" value="1"/>
</dbReference>
<dbReference type="Proteomes" id="UP000886101">
    <property type="component" value="Unassembled WGS sequence"/>
</dbReference>
<keyword evidence="9 12" id="KW-0238">DNA-binding</keyword>
<dbReference type="EMBL" id="DROK01000191">
    <property type="protein sequence ID" value="HHI97510.1"/>
    <property type="molecule type" value="Genomic_DNA"/>
</dbReference>
<dbReference type="InterPro" id="IPR011931">
    <property type="entry name" value="Recomb_XerC"/>
</dbReference>
<dbReference type="InterPro" id="IPR044068">
    <property type="entry name" value="CB"/>
</dbReference>
<evidence type="ECO:0000256" key="4">
    <source>
        <dbReference type="ARBA" id="ARBA00015810"/>
    </source>
</evidence>
<feature type="active site" evidence="12">
    <location>
        <position position="147"/>
    </location>
</feature>
<feature type="active site" description="O-(3'-phospho-DNA)-tyrosine intermediate" evidence="12">
    <location>
        <position position="279"/>
    </location>
</feature>
<dbReference type="NCBIfam" id="NF001399">
    <property type="entry name" value="PRK00283.1"/>
    <property type="match status" value="1"/>
</dbReference>
<accession>A0A7V5P0C1</accession>
<dbReference type="InterPro" id="IPR011010">
    <property type="entry name" value="DNA_brk_join_enz"/>
</dbReference>
<feature type="active site" evidence="12">
    <location>
        <position position="171"/>
    </location>
</feature>
<reference evidence="15" key="1">
    <citation type="journal article" date="2020" name="mSystems">
        <title>Genome- and Community-Level Interaction Insights into Carbon Utilization and Element Cycling Functions of Hydrothermarchaeota in Hydrothermal Sediment.</title>
        <authorList>
            <person name="Zhou Z."/>
            <person name="Liu Y."/>
            <person name="Xu W."/>
            <person name="Pan J."/>
            <person name="Luo Z.H."/>
            <person name="Li M."/>
        </authorList>
    </citation>
    <scope>NUCLEOTIDE SEQUENCE [LARGE SCALE GENOMIC DNA]</scope>
    <source>
        <strain evidence="15">HyVt-533</strain>
    </source>
</reference>
<name>A0A7V5P0C1_9BACT</name>
<dbReference type="PANTHER" id="PTHR30349">
    <property type="entry name" value="PHAGE INTEGRASE-RELATED"/>
    <property type="match status" value="1"/>
</dbReference>
<feature type="domain" description="Core-binding (CB)" evidence="14">
    <location>
        <begin position="1"/>
        <end position="86"/>
    </location>
</feature>
<dbReference type="InterPro" id="IPR004107">
    <property type="entry name" value="Integrase_SAM-like_N"/>
</dbReference>
<dbReference type="GO" id="GO:0009037">
    <property type="term" value="F:tyrosine-based site-specific recombinase activity"/>
    <property type="evidence" value="ECO:0007669"/>
    <property type="project" value="UniProtKB-UniRule"/>
</dbReference>
<comment type="subunit">
    <text evidence="12">Forms a cyclic heterotetrameric complex composed of two molecules of XerC and two molecules of XerD.</text>
</comment>
<comment type="similarity">
    <text evidence="3 12">Belongs to the 'phage' integrase family. XerD subfamily.</text>
</comment>
<organism evidence="15">
    <name type="scientific">Thermodesulfatator atlanticus</name>
    <dbReference type="NCBI Taxonomy" id="501497"/>
    <lineage>
        <taxon>Bacteria</taxon>
        <taxon>Pseudomonadati</taxon>
        <taxon>Thermodesulfobacteriota</taxon>
        <taxon>Thermodesulfobacteria</taxon>
        <taxon>Thermodesulfobacteriales</taxon>
        <taxon>Thermodesulfatatoraceae</taxon>
        <taxon>Thermodesulfatator</taxon>
    </lineage>
</organism>